<keyword evidence="8" id="KW-0732">Signal</keyword>
<feature type="chain" id="PRO_5043442116" evidence="8">
    <location>
        <begin position="24"/>
        <end position="703"/>
    </location>
</feature>
<dbReference type="Pfam" id="PF05649">
    <property type="entry name" value="Peptidase_M13_N"/>
    <property type="match status" value="1"/>
</dbReference>
<sequence>MRLNAPKLGLLSLAITLSLGACSQQQAEAPAPQATAPAPVEFKLDESKLPAVVSYQASDLNAEVPVCQNLADHVNSTWLAANPVPADRSTWGSFETLGERSLGVQKQIVEAAGGNAGATGVEKLIGDIWATGMDEAAINAAGINPIAEELQRIAALKDGREIAQYLRDSAARGDGFLFGFGPSADFKDSNMNIAYAVQAGLGLPDPSVYSSDREDHQKNRADYLAHIANVLKLAGDDEATAQAKAEQIMAFETRLAKVSLTRKEIARDVSKYYNPVSLEQADELTPNFSWTAFFESQGVAKPAMFSLAMPDFHKEVSAMLEEVPAEQWQAYLRFHTIDNASPYLADAFAQENFNFYGKALRGQEEMQERWKRVLNTINGTTAEALGQLYVKHAFPPESKTKMQALVKNLSDALKIRLENLEWMSAETKAKALEKWASFTPKIGYPDKWRDWSGLITSRDSYVGNIMAANGFNYQFELAKIGKPVDKSEWGMPPQMVNAYYNPQQNEIVFPAAILQPPFFDPSADPALNYGGIGAVIGHEMIHGYDDQGSRFDANGNFENWWTDADRQGFEALTEKLVAQFNEYESIDGIHVDGKLTLGENIADLGGLSVAHSALQAALAADPSLNTEIDGQTQEQRFFMNWATVWRRNFKPEELKVRLSTDSHAPANFRAIGAPSNLPAMATAFSCQEGDPMVRAEAERIVIW</sequence>
<dbReference type="GO" id="GO:0016485">
    <property type="term" value="P:protein processing"/>
    <property type="evidence" value="ECO:0007669"/>
    <property type="project" value="TreeGrafter"/>
</dbReference>
<dbReference type="Gene3D" id="3.40.390.10">
    <property type="entry name" value="Collagenase (Catalytic Domain)"/>
    <property type="match status" value="1"/>
</dbReference>
<keyword evidence="3" id="KW-0645">Protease</keyword>
<feature type="domain" description="Peptidase M13 C-terminal" evidence="9">
    <location>
        <begin position="497"/>
        <end position="699"/>
    </location>
</feature>
<feature type="signal peptide" evidence="8">
    <location>
        <begin position="1"/>
        <end position="23"/>
    </location>
</feature>
<dbReference type="InterPro" id="IPR008753">
    <property type="entry name" value="Peptidase_M13_N"/>
</dbReference>
<comment type="caution">
    <text evidence="11">The sequence shown here is derived from an EMBL/GenBank/DDBJ whole genome shotgun (WGS) entry which is preliminary data.</text>
</comment>
<dbReference type="InterPro" id="IPR000718">
    <property type="entry name" value="Peptidase_M13"/>
</dbReference>
<evidence type="ECO:0000256" key="2">
    <source>
        <dbReference type="ARBA" id="ARBA00007357"/>
    </source>
</evidence>
<dbReference type="AlphaFoldDB" id="A0AAW3ZRP2"/>
<evidence type="ECO:0000256" key="3">
    <source>
        <dbReference type="ARBA" id="ARBA00022670"/>
    </source>
</evidence>
<dbReference type="InterPro" id="IPR024079">
    <property type="entry name" value="MetalloPept_cat_dom_sf"/>
</dbReference>
<feature type="domain" description="Peptidase M13 N-terminal" evidence="10">
    <location>
        <begin position="67"/>
        <end position="445"/>
    </location>
</feature>
<dbReference type="GO" id="GO:0004222">
    <property type="term" value="F:metalloendopeptidase activity"/>
    <property type="evidence" value="ECO:0007669"/>
    <property type="project" value="InterPro"/>
</dbReference>
<comment type="similarity">
    <text evidence="2">Belongs to the peptidase M13 family.</text>
</comment>
<keyword evidence="5" id="KW-0378">Hydrolase</keyword>
<dbReference type="EMBL" id="JACYTR010000062">
    <property type="protein sequence ID" value="MBD8527739.1"/>
    <property type="molecule type" value="Genomic_DNA"/>
</dbReference>
<dbReference type="PROSITE" id="PS51885">
    <property type="entry name" value="NEPRILYSIN"/>
    <property type="match status" value="1"/>
</dbReference>
<dbReference type="GO" id="GO:0005886">
    <property type="term" value="C:plasma membrane"/>
    <property type="evidence" value="ECO:0007669"/>
    <property type="project" value="TreeGrafter"/>
</dbReference>
<dbReference type="PRINTS" id="PR00786">
    <property type="entry name" value="NEPRILYSIN"/>
</dbReference>
<dbReference type="SUPFAM" id="SSF55486">
    <property type="entry name" value="Metalloproteases ('zincins'), catalytic domain"/>
    <property type="match status" value="1"/>
</dbReference>
<dbReference type="PANTHER" id="PTHR11733">
    <property type="entry name" value="ZINC METALLOPROTEASE FAMILY M13 NEPRILYSIN-RELATED"/>
    <property type="match status" value="1"/>
</dbReference>
<dbReference type="InterPro" id="IPR018497">
    <property type="entry name" value="Peptidase_M13_C"/>
</dbReference>
<dbReference type="CDD" id="cd08662">
    <property type="entry name" value="M13"/>
    <property type="match status" value="1"/>
</dbReference>
<evidence type="ECO:0000256" key="8">
    <source>
        <dbReference type="SAM" id="SignalP"/>
    </source>
</evidence>
<dbReference type="Pfam" id="PF01431">
    <property type="entry name" value="Peptidase_M13"/>
    <property type="match status" value="1"/>
</dbReference>
<keyword evidence="12" id="KW-1185">Reference proteome</keyword>
<dbReference type="PROSITE" id="PS51257">
    <property type="entry name" value="PROKAR_LIPOPROTEIN"/>
    <property type="match status" value="1"/>
</dbReference>
<evidence type="ECO:0000313" key="12">
    <source>
        <dbReference type="Proteomes" id="UP000613768"/>
    </source>
</evidence>
<evidence type="ECO:0000256" key="7">
    <source>
        <dbReference type="ARBA" id="ARBA00023049"/>
    </source>
</evidence>
<protein>
    <submittedName>
        <fullName evidence="11">Peptidase</fullName>
    </submittedName>
</protein>
<dbReference type="InterPro" id="IPR042089">
    <property type="entry name" value="Peptidase_M13_dom_2"/>
</dbReference>
<dbReference type="Proteomes" id="UP000613768">
    <property type="component" value="Unassembled WGS sequence"/>
</dbReference>
<dbReference type="PANTHER" id="PTHR11733:SF167">
    <property type="entry name" value="FI17812P1-RELATED"/>
    <property type="match status" value="1"/>
</dbReference>
<reference evidence="11 12" key="1">
    <citation type="submission" date="2020-09" db="EMBL/GenBank/DDBJ databases">
        <title>Pseudoxanthomonas sp. CAU 1598 isolated from sand of Yaerae Beach.</title>
        <authorList>
            <person name="Kim W."/>
        </authorList>
    </citation>
    <scope>NUCLEOTIDE SEQUENCE [LARGE SCALE GENOMIC DNA]</scope>
    <source>
        <strain evidence="11 12">CAU 1598</strain>
    </source>
</reference>
<organism evidence="11 12">
    <name type="scientific">Pseudomarimonas arenosa</name>
    <dbReference type="NCBI Taxonomy" id="2774145"/>
    <lineage>
        <taxon>Bacteria</taxon>
        <taxon>Pseudomonadati</taxon>
        <taxon>Pseudomonadota</taxon>
        <taxon>Gammaproteobacteria</taxon>
        <taxon>Lysobacterales</taxon>
        <taxon>Lysobacteraceae</taxon>
        <taxon>Pseudomarimonas</taxon>
    </lineage>
</organism>
<evidence type="ECO:0000259" key="9">
    <source>
        <dbReference type="Pfam" id="PF01431"/>
    </source>
</evidence>
<keyword evidence="7" id="KW-0482">Metalloprotease</keyword>
<evidence type="ECO:0000256" key="6">
    <source>
        <dbReference type="ARBA" id="ARBA00022833"/>
    </source>
</evidence>
<keyword evidence="4" id="KW-0479">Metal-binding</keyword>
<keyword evidence="6" id="KW-0862">Zinc</keyword>
<evidence type="ECO:0000256" key="4">
    <source>
        <dbReference type="ARBA" id="ARBA00022723"/>
    </source>
</evidence>
<accession>A0AAW3ZRP2</accession>
<comment type="cofactor">
    <cofactor evidence="1">
        <name>Zn(2+)</name>
        <dbReference type="ChEBI" id="CHEBI:29105"/>
    </cofactor>
</comment>
<evidence type="ECO:0000259" key="10">
    <source>
        <dbReference type="Pfam" id="PF05649"/>
    </source>
</evidence>
<dbReference type="RefSeq" id="WP_192031161.1">
    <property type="nucleotide sequence ID" value="NZ_JACYTR010000062.1"/>
</dbReference>
<evidence type="ECO:0000313" key="11">
    <source>
        <dbReference type="EMBL" id="MBD8527739.1"/>
    </source>
</evidence>
<dbReference type="GO" id="GO:0046872">
    <property type="term" value="F:metal ion binding"/>
    <property type="evidence" value="ECO:0007669"/>
    <property type="project" value="UniProtKB-KW"/>
</dbReference>
<gene>
    <name evidence="11" type="ORF">IFO71_18490</name>
</gene>
<evidence type="ECO:0000256" key="5">
    <source>
        <dbReference type="ARBA" id="ARBA00022801"/>
    </source>
</evidence>
<evidence type="ECO:0000256" key="1">
    <source>
        <dbReference type="ARBA" id="ARBA00001947"/>
    </source>
</evidence>
<proteinExistence type="inferred from homology"/>
<dbReference type="Gene3D" id="1.10.1380.10">
    <property type="entry name" value="Neutral endopeptidase , domain2"/>
    <property type="match status" value="1"/>
</dbReference>
<name>A0AAW3ZRP2_9GAMM</name>